<evidence type="ECO:0008006" key="3">
    <source>
        <dbReference type="Google" id="ProtNLM"/>
    </source>
</evidence>
<evidence type="ECO:0000313" key="2">
    <source>
        <dbReference type="Proteomes" id="UP001497623"/>
    </source>
</evidence>
<proteinExistence type="predicted"/>
<dbReference type="EMBL" id="CAXKWB010001799">
    <property type="protein sequence ID" value="CAL4065509.1"/>
    <property type="molecule type" value="Genomic_DNA"/>
</dbReference>
<organism evidence="1 2">
    <name type="scientific">Meganyctiphanes norvegica</name>
    <name type="common">Northern krill</name>
    <name type="synonym">Thysanopoda norvegica</name>
    <dbReference type="NCBI Taxonomy" id="48144"/>
    <lineage>
        <taxon>Eukaryota</taxon>
        <taxon>Metazoa</taxon>
        <taxon>Ecdysozoa</taxon>
        <taxon>Arthropoda</taxon>
        <taxon>Crustacea</taxon>
        <taxon>Multicrustacea</taxon>
        <taxon>Malacostraca</taxon>
        <taxon>Eumalacostraca</taxon>
        <taxon>Eucarida</taxon>
        <taxon>Euphausiacea</taxon>
        <taxon>Euphausiidae</taxon>
        <taxon>Meganyctiphanes</taxon>
    </lineage>
</organism>
<dbReference type="Proteomes" id="UP001497623">
    <property type="component" value="Unassembled WGS sequence"/>
</dbReference>
<keyword evidence="2" id="KW-1185">Reference proteome</keyword>
<gene>
    <name evidence="1" type="ORF">MNOR_LOCUS4837</name>
</gene>
<comment type="caution">
    <text evidence="1">The sequence shown here is derived from an EMBL/GenBank/DDBJ whole genome shotgun (WGS) entry which is preliminary data.</text>
</comment>
<sequence length="101" mass="12568">MLTYMSHFTGSNYYFQLHTLSNWGRFFFNQYKRIIFKLENMLSLTFHNAHHISLAILISQKLMKRERWFPQFFLSFLDLQFLKKNPFSFFFTEIWVYPIIY</sequence>
<reference evidence="1 2" key="1">
    <citation type="submission" date="2024-05" db="EMBL/GenBank/DDBJ databases">
        <authorList>
            <person name="Wallberg A."/>
        </authorList>
    </citation>
    <scope>NUCLEOTIDE SEQUENCE [LARGE SCALE GENOMIC DNA]</scope>
</reference>
<evidence type="ECO:0000313" key="1">
    <source>
        <dbReference type="EMBL" id="CAL4065509.1"/>
    </source>
</evidence>
<dbReference type="AlphaFoldDB" id="A0AAV2PVI1"/>
<protein>
    <recommendedName>
        <fullName evidence="3">Maturase K</fullName>
    </recommendedName>
</protein>
<accession>A0AAV2PVI1</accession>
<name>A0AAV2PVI1_MEGNR</name>